<dbReference type="InterPro" id="IPR053159">
    <property type="entry name" value="Hybrid_Histidine_Kinase"/>
</dbReference>
<dbReference type="InterPro" id="IPR011990">
    <property type="entry name" value="TPR-like_helical_dom_sf"/>
</dbReference>
<reference evidence="6 7" key="1">
    <citation type="submission" date="2019-06" db="EMBL/GenBank/DDBJ databases">
        <title>Sulfurimonas gotlandica sp. nov., a chemoautotrophic and psychrotolerant epsilonproteobacterium isolated from a pelagic redoxcline, and an emended description of the genus Sulfurimonas.</title>
        <authorList>
            <person name="Wang S."/>
            <person name="Jiang L."/>
            <person name="Shao Z."/>
        </authorList>
    </citation>
    <scope>NUCLEOTIDE SEQUENCE [LARGE SCALE GENOMIC DNA]</scope>
    <source>
        <strain evidence="6 7">B2</strain>
    </source>
</reference>
<dbReference type="CDD" id="cd01949">
    <property type="entry name" value="GGDEF"/>
    <property type="match status" value="1"/>
</dbReference>
<dbReference type="SMART" id="SM00065">
    <property type="entry name" value="GAF"/>
    <property type="match status" value="1"/>
</dbReference>
<dbReference type="InterPro" id="IPR043128">
    <property type="entry name" value="Rev_trsase/Diguanyl_cyclase"/>
</dbReference>
<comment type="similarity">
    <text evidence="2">Belongs to the protein kinase superfamily. TKL Ser/Thr protein kinase family. ROCO subfamily.</text>
</comment>
<dbReference type="InterPro" id="IPR019734">
    <property type="entry name" value="TPR_rpt"/>
</dbReference>
<evidence type="ECO:0000313" key="7">
    <source>
        <dbReference type="Proteomes" id="UP000593910"/>
    </source>
</evidence>
<dbReference type="InterPro" id="IPR003018">
    <property type="entry name" value="GAF"/>
</dbReference>
<proteinExistence type="inferred from homology"/>
<dbReference type="EMBL" id="CP041165">
    <property type="protein sequence ID" value="QOP41061.1"/>
    <property type="molecule type" value="Genomic_DNA"/>
</dbReference>
<dbReference type="NCBIfam" id="TIGR00254">
    <property type="entry name" value="GGDEF"/>
    <property type="match status" value="1"/>
</dbReference>
<dbReference type="Gene3D" id="1.25.40.10">
    <property type="entry name" value="Tetratricopeptide repeat domain"/>
    <property type="match status" value="1"/>
</dbReference>
<comment type="subcellular location">
    <subcellularLocation>
        <location evidence="1">Membrane</location>
        <topology evidence="1">Single-pass membrane protein</topology>
    </subcellularLocation>
</comment>
<dbReference type="InterPro" id="IPR000160">
    <property type="entry name" value="GGDEF_dom"/>
</dbReference>
<dbReference type="Gene3D" id="3.40.50.300">
    <property type="entry name" value="P-loop containing nucleotide triphosphate hydrolases"/>
    <property type="match status" value="1"/>
</dbReference>
<dbReference type="RefSeq" id="WP_193114481.1">
    <property type="nucleotide sequence ID" value="NZ_CP041165.1"/>
</dbReference>
<dbReference type="PROSITE" id="PS50011">
    <property type="entry name" value="PROTEIN_KINASE_DOM"/>
    <property type="match status" value="1"/>
</dbReference>
<dbReference type="SUPFAM" id="SSF55073">
    <property type="entry name" value="Nucleotide cyclase"/>
    <property type="match status" value="1"/>
</dbReference>
<dbReference type="PANTHER" id="PTHR43642">
    <property type="entry name" value="HYBRID SIGNAL TRANSDUCTION HISTIDINE KINASE G"/>
    <property type="match status" value="1"/>
</dbReference>
<dbReference type="SUPFAM" id="SSF55781">
    <property type="entry name" value="GAF domain-like"/>
    <property type="match status" value="1"/>
</dbReference>
<sequence>MKEKYFDGIELDVYIQKNELDLQKFLYIAIELCKVIESFHKQNITIRTLSSSSILIDAENGLSVMIRNDDKENLNEKDRIYRAPEQNERISLTVENSVDIYSLGVVFYEIFSEKIEHDNKSSQDFFYELFTQELPPLHQLDASIPVTISNIIEKMTAKNRHERYNDILSVHVDLAKSLKQFQENGTIGIFKLDTFKPYFKFNKSELIYGREVPEEEIEKIINAKESLNTLIAVSGNSGVGKSFFMTKVLEKNKQHFSDILELKLERYKQNAPYEILYDALRNFTKQILSQDENIVQNYRKELRNLLGNEAQILIDVIPEIEAIIGKQPQIKDIHPVDKKARFDSMLFHFMELFFHSQKPFCIYIDDLQWADDVIIQWLQNILIKFKNLFVFITYRNEEVQEGHEIRQMFERVYFYDVKIKEIQLRGLEKEDIKNLLYNTMQLEKAEEIAEIIVHKTDGNAFFVNQYIKQLQENDTIYFSHDTLEWYCDLQKLQQMPISDNVFEVLSRRIDLLEKHVRTLLNIASCLGSSFTHTALQRVYADEVLFESALEAAMKDEWIILYSKGGQRRYSFSHDKMQEALYSKLDDETLSQIHYKIGKNLLQNEQKLENKKLISCVNHLNIGYKLLYDITLLIELNVKASLHSKKSGDFTNALLYIKKAMEFMEAESLNITDVSILKDRAECEHLCHNSDEAVHYYEKALQLSDSKIQKAQIYELLIKFYSDISDFQKAYETGCEATKLFGFNMPKSFFPPQFIFDFIRLRVKLKGKSIDDICEIPDANDEEFIYLVKLAANSLQAAYQIRPELCVANAVKIVTLCLQKGLTKESVIAFTVFGVIFQGGILGDHTAGFDYYRLSINMLHRFENTIQHAEVKFVSGYFATSWKQSAAMTEKLWEEAYKNGHEIGDWFHTGCAAAGIVQSMFMRGVNLNELLEKIEHYLVVLKNIGTMEQYGAVLSVKHAVLNLQGKTASPLSFNTDEFDESAYIHSLSNYTSKHFAHYYYINKLSALYMHKEYKKALDISNEGKKFASDSKGMLHNTEHIFYEALTVAKLYEYETLSTQMKYKKIVQKAKKSFYKWSKGTVENFMARAYLLEGELYRLQGDTNRAIEFYEKALSTATIYMQTNIIALANKLTQEIYEELGQKKAAEIYEKTFLETLVEWGVIEKQREEVVAKFDIETLMKASEIIVKEQRLSNLLQALVKTIIQNSGAQNIFLLLQEEEELFIEAHYSIDSDKTEVMQHQPYIESKKIVQPVINYVLRTQKSIVIDDLNESKIFYDKKNMHKEVKSLLCAPLILKGKIKGVIYLENNLLPGVFTDDKVKLLQYLSGQIAISIENAVVYNNLEKAVALRTKELEHANKKLEKLSTLDPLTKISNRRHFETHMQDIWSLAIRKEVPTSIVMCDIDYFKKINDTYGHIIGDYVLKNVASIIQNSLKRTTDFAARYGGEEFIIALYDTDLEGAKKISQSIADTLKSDEKNFVIDGVNIEPFTISFGVSSLIPQQEDNYEQLIKSADEALYEAKRNGRNCIVSSSV</sequence>
<dbReference type="Proteomes" id="UP000593910">
    <property type="component" value="Chromosome"/>
</dbReference>
<feature type="domain" description="GGDEF" evidence="5">
    <location>
        <begin position="1392"/>
        <end position="1530"/>
    </location>
</feature>
<feature type="domain" description="Protein kinase" evidence="4">
    <location>
        <begin position="1"/>
        <end position="174"/>
    </location>
</feature>
<dbReference type="InterPro" id="IPR029016">
    <property type="entry name" value="GAF-like_dom_sf"/>
</dbReference>
<dbReference type="SUPFAM" id="SSF56112">
    <property type="entry name" value="Protein kinase-like (PK-like)"/>
    <property type="match status" value="1"/>
</dbReference>
<dbReference type="Pfam" id="PF00990">
    <property type="entry name" value="GGDEF"/>
    <property type="match status" value="1"/>
</dbReference>
<dbReference type="Gene3D" id="1.10.510.10">
    <property type="entry name" value="Transferase(Phosphotransferase) domain 1"/>
    <property type="match status" value="1"/>
</dbReference>
<evidence type="ECO:0000313" key="6">
    <source>
        <dbReference type="EMBL" id="QOP41061.1"/>
    </source>
</evidence>
<dbReference type="Gene3D" id="3.30.450.40">
    <property type="match status" value="1"/>
</dbReference>
<evidence type="ECO:0000256" key="2">
    <source>
        <dbReference type="ARBA" id="ARBA00008171"/>
    </source>
</evidence>
<name>A0A7M1AUF7_9BACT</name>
<dbReference type="PANTHER" id="PTHR43642:SF1">
    <property type="entry name" value="HYBRID SIGNAL TRANSDUCTION HISTIDINE KINASE G"/>
    <property type="match status" value="1"/>
</dbReference>
<dbReference type="SUPFAM" id="SSF52540">
    <property type="entry name" value="P-loop containing nucleoside triphosphate hydrolases"/>
    <property type="match status" value="1"/>
</dbReference>
<dbReference type="InterPro" id="IPR000719">
    <property type="entry name" value="Prot_kinase_dom"/>
</dbReference>
<keyword evidence="7" id="KW-1185">Reference proteome</keyword>
<keyword evidence="3" id="KW-0802">TPR repeat</keyword>
<dbReference type="PROSITE" id="PS50887">
    <property type="entry name" value="GGDEF"/>
    <property type="match status" value="1"/>
</dbReference>
<dbReference type="InterPro" id="IPR001245">
    <property type="entry name" value="Ser-Thr/Tyr_kinase_cat_dom"/>
</dbReference>
<dbReference type="InterPro" id="IPR027417">
    <property type="entry name" value="P-loop_NTPase"/>
</dbReference>
<dbReference type="SMART" id="SM00267">
    <property type="entry name" value="GGDEF"/>
    <property type="match status" value="1"/>
</dbReference>
<dbReference type="Pfam" id="PF07714">
    <property type="entry name" value="PK_Tyr_Ser-Thr"/>
    <property type="match status" value="1"/>
</dbReference>
<dbReference type="InterPro" id="IPR029787">
    <property type="entry name" value="Nucleotide_cyclase"/>
</dbReference>
<protein>
    <submittedName>
        <fullName evidence="6">Diguanylate cyclase</fullName>
    </submittedName>
</protein>
<dbReference type="InterPro" id="IPR011009">
    <property type="entry name" value="Kinase-like_dom_sf"/>
</dbReference>
<dbReference type="Pfam" id="PF13191">
    <property type="entry name" value="AAA_16"/>
    <property type="match status" value="1"/>
</dbReference>
<dbReference type="GO" id="GO:0004672">
    <property type="term" value="F:protein kinase activity"/>
    <property type="evidence" value="ECO:0007669"/>
    <property type="project" value="InterPro"/>
</dbReference>
<dbReference type="PROSITE" id="PS50005">
    <property type="entry name" value="TPR"/>
    <property type="match status" value="1"/>
</dbReference>
<accession>A0A7M1AUF7</accession>
<evidence type="ECO:0000256" key="3">
    <source>
        <dbReference type="PROSITE-ProRule" id="PRU00339"/>
    </source>
</evidence>
<organism evidence="6 7">
    <name type="scientific">Sulfurimonas marina</name>
    <dbReference type="NCBI Taxonomy" id="2590551"/>
    <lineage>
        <taxon>Bacteria</taxon>
        <taxon>Pseudomonadati</taxon>
        <taxon>Campylobacterota</taxon>
        <taxon>Epsilonproteobacteria</taxon>
        <taxon>Campylobacterales</taxon>
        <taxon>Sulfurimonadaceae</taxon>
        <taxon>Sulfurimonas</taxon>
    </lineage>
</organism>
<dbReference type="Gene3D" id="3.30.70.270">
    <property type="match status" value="1"/>
</dbReference>
<dbReference type="Pfam" id="PF01590">
    <property type="entry name" value="GAF"/>
    <property type="match status" value="1"/>
</dbReference>
<dbReference type="Pfam" id="PF13181">
    <property type="entry name" value="TPR_8"/>
    <property type="match status" value="1"/>
</dbReference>
<dbReference type="GO" id="GO:0016020">
    <property type="term" value="C:membrane"/>
    <property type="evidence" value="ECO:0007669"/>
    <property type="project" value="UniProtKB-SubCell"/>
</dbReference>
<evidence type="ECO:0000259" key="5">
    <source>
        <dbReference type="PROSITE" id="PS50887"/>
    </source>
</evidence>
<gene>
    <name evidence="6" type="ORF">FJR03_04620</name>
</gene>
<feature type="repeat" description="TPR" evidence="3">
    <location>
        <begin position="1085"/>
        <end position="1118"/>
    </location>
</feature>
<dbReference type="InterPro" id="IPR041664">
    <property type="entry name" value="AAA_16"/>
</dbReference>
<evidence type="ECO:0000256" key="1">
    <source>
        <dbReference type="ARBA" id="ARBA00004167"/>
    </source>
</evidence>
<dbReference type="GO" id="GO:0005524">
    <property type="term" value="F:ATP binding"/>
    <property type="evidence" value="ECO:0007669"/>
    <property type="project" value="InterPro"/>
</dbReference>
<dbReference type="KEGG" id="smax:FJR03_04620"/>
<dbReference type="FunFam" id="3.30.70.270:FF:000001">
    <property type="entry name" value="Diguanylate cyclase domain protein"/>
    <property type="match status" value="1"/>
</dbReference>
<dbReference type="SUPFAM" id="SSF48452">
    <property type="entry name" value="TPR-like"/>
    <property type="match status" value="1"/>
</dbReference>
<dbReference type="SMART" id="SM00028">
    <property type="entry name" value="TPR"/>
    <property type="match status" value="3"/>
</dbReference>
<evidence type="ECO:0000259" key="4">
    <source>
        <dbReference type="PROSITE" id="PS50011"/>
    </source>
</evidence>